<evidence type="ECO:0000256" key="1">
    <source>
        <dbReference type="ARBA" id="ARBA00001933"/>
    </source>
</evidence>
<dbReference type="Proteomes" id="UP000196878">
    <property type="component" value="Unassembled WGS sequence"/>
</dbReference>
<accession>A0A212A8B2</accession>
<reference evidence="4 5" key="1">
    <citation type="submission" date="2016-12" db="EMBL/GenBank/DDBJ databases">
        <title>Comparison of Traditional DNA-DNA Hybridization with In Silico Genomic Analysis.</title>
        <authorList>
            <person name="Nicholson A.C."/>
            <person name="Humrighouse B.W."/>
            <person name="Graziano J."/>
            <person name="Lasker B."/>
            <person name="Whitney A.M."/>
            <person name="Mcquiston J.R."/>
        </authorList>
    </citation>
    <scope>NUCLEOTIDE SEQUENCE [LARGE SCALE GENOMIC DNA]</scope>
    <source>
        <strain evidence="4 5">H2240</strain>
    </source>
</reference>
<gene>
    <name evidence="4" type="ORF">CDV49_16100</name>
</gene>
<keyword evidence="4" id="KW-0032">Aminotransferase</keyword>
<dbReference type="PANTHER" id="PTHR43713">
    <property type="entry name" value="GLUTAMATE-1-SEMIALDEHYDE 2,1-AMINOMUTASE"/>
    <property type="match status" value="1"/>
</dbReference>
<evidence type="ECO:0000256" key="3">
    <source>
        <dbReference type="RuleBase" id="RU003560"/>
    </source>
</evidence>
<comment type="cofactor">
    <cofactor evidence="1">
        <name>pyridoxal 5'-phosphate</name>
        <dbReference type="ChEBI" id="CHEBI:597326"/>
    </cofactor>
</comment>
<dbReference type="Gene3D" id="3.40.640.10">
    <property type="entry name" value="Type I PLP-dependent aspartate aminotransferase-like (Major domain)"/>
    <property type="match status" value="1"/>
</dbReference>
<dbReference type="PANTHER" id="PTHR43713:SF3">
    <property type="entry name" value="GLUTAMATE-1-SEMIALDEHYDE 2,1-AMINOMUTASE 1, CHLOROPLASTIC-RELATED"/>
    <property type="match status" value="1"/>
</dbReference>
<dbReference type="AlphaFoldDB" id="A0A212A8B2"/>
<keyword evidence="2 3" id="KW-0663">Pyridoxal phosphate</keyword>
<dbReference type="SUPFAM" id="SSF53383">
    <property type="entry name" value="PLP-dependent transferases"/>
    <property type="match status" value="1"/>
</dbReference>
<dbReference type="GO" id="GO:0008483">
    <property type="term" value="F:transaminase activity"/>
    <property type="evidence" value="ECO:0007669"/>
    <property type="project" value="UniProtKB-KW"/>
</dbReference>
<dbReference type="InterPro" id="IPR015421">
    <property type="entry name" value="PyrdxlP-dep_Trfase_major"/>
</dbReference>
<dbReference type="EMBL" id="NIPW01000033">
    <property type="protein sequence ID" value="OWJ75938.1"/>
    <property type="molecule type" value="Genomic_DNA"/>
</dbReference>
<dbReference type="RefSeq" id="WP_088216429.1">
    <property type="nucleotide sequence ID" value="NZ_NIPW01000033.1"/>
</dbReference>
<sequence length="457" mass="49657">MSSPTSLSGGVPTNRLRKLLARETATYTKARPRSRMALDHGAAAWLDGVPMHWMRDWPLPFPIMVKRAEGATLTDIDGHDFEDFCLGDTASLFGHSPKPVAQAIRRQARQGLTYMLPNIDALAVGELLSSRFGEFHWQMATTATDANRFALKVARAVTERRKIVVFNGAYHGTVDETMVRLCNGRTVPRSGLVGMAGDPASETVAVEFNDPAALEAALCEMDIAAVIAEPVMTNACMVLPDPGFHEALRRLTRATGTLLILDETHTISSGLGGYTRRHGLRPDILTCGKAVAGGVAAAVWGMTEDIASRLSAQEAQRAAGHTGMGTTLSGNPLQFAALRATLSEVMTKDAYRRMESGAKRLEKGLRTVIGERNVPWHVARCGARVEFVCAPGPLRNGTEAEEAYQPLVEAAVHLSLVNRGLLIAPFHNMMLVSPVTRKKQIDRLIHAFDEICAELFR</sequence>
<keyword evidence="4" id="KW-0808">Transferase</keyword>
<evidence type="ECO:0000313" key="5">
    <source>
        <dbReference type="Proteomes" id="UP000196878"/>
    </source>
</evidence>
<dbReference type="NCBIfam" id="NF005453">
    <property type="entry name" value="PRK07046.1"/>
    <property type="match status" value="1"/>
</dbReference>
<name>A0A212A8B2_9RHOB</name>
<comment type="caution">
    <text evidence="4">The sequence shown here is derived from an EMBL/GenBank/DDBJ whole genome shotgun (WGS) entry which is preliminary data.</text>
</comment>
<dbReference type="Gene3D" id="3.90.1150.10">
    <property type="entry name" value="Aspartate Aminotransferase, domain 1"/>
    <property type="match status" value="1"/>
</dbReference>
<evidence type="ECO:0000256" key="2">
    <source>
        <dbReference type="ARBA" id="ARBA00022898"/>
    </source>
</evidence>
<dbReference type="GO" id="GO:0030170">
    <property type="term" value="F:pyridoxal phosphate binding"/>
    <property type="evidence" value="ECO:0007669"/>
    <property type="project" value="InterPro"/>
</dbReference>
<dbReference type="InterPro" id="IPR015424">
    <property type="entry name" value="PyrdxlP-dep_Trfase"/>
</dbReference>
<protein>
    <submittedName>
        <fullName evidence="4">Aspartate aminotransferase family protein</fullName>
    </submittedName>
</protein>
<evidence type="ECO:0000313" key="4">
    <source>
        <dbReference type="EMBL" id="OWJ75938.1"/>
    </source>
</evidence>
<comment type="similarity">
    <text evidence="3">Belongs to the class-III pyridoxal-phosphate-dependent aminotransferase family.</text>
</comment>
<dbReference type="InterPro" id="IPR015422">
    <property type="entry name" value="PyrdxlP-dep_Trfase_small"/>
</dbReference>
<proteinExistence type="inferred from homology"/>
<dbReference type="Pfam" id="PF00202">
    <property type="entry name" value="Aminotran_3"/>
    <property type="match status" value="1"/>
</dbReference>
<organism evidence="4 5">
    <name type="scientific">Haematobacter genomosp. 1</name>
    <dbReference type="NCBI Taxonomy" id="366618"/>
    <lineage>
        <taxon>Bacteria</taxon>
        <taxon>Pseudomonadati</taxon>
        <taxon>Pseudomonadota</taxon>
        <taxon>Alphaproteobacteria</taxon>
        <taxon>Rhodobacterales</taxon>
        <taxon>Paracoccaceae</taxon>
        <taxon>Haematobacter</taxon>
    </lineage>
</organism>
<keyword evidence="5" id="KW-1185">Reference proteome</keyword>
<dbReference type="OrthoDB" id="9801052at2"/>
<dbReference type="InterPro" id="IPR005814">
    <property type="entry name" value="Aminotrans_3"/>
</dbReference>